<dbReference type="Proteomes" id="UP000799766">
    <property type="component" value="Unassembled WGS sequence"/>
</dbReference>
<dbReference type="AlphaFoldDB" id="A0A6A6NNR2"/>
<proteinExistence type="predicted"/>
<sequence>MYKAIALAVLFAYADARFGQENIPIDAISAIDDGGAGLAATIAGEAISDLLGGANACDKLVRADDILAQLGEGADAVAAAIGLVAAEKNFNNFEADQPTVCAEIDLPANPLLKGITPLIDPGVDGADIAIELSAQTADAPLDADGLSVADLLIANGFDNFIAETLDGATEDQAGAAADAPADCEDVVVAEADDAEAAADAEDDAEAEDAEADDAEADDAAADDAEADDAAADDAEADVAAGANFGVCNPAIFRAGGLNGRPADEFTFQAVDPLISEGQQEALNPNIICNRVCDQLVNVCEANQAGVDACLAAQADVEASGLRDDTIVDLFNDALGVSAKKERKLFRFARS</sequence>
<gene>
    <name evidence="3" type="ORF">BDY21DRAFT_147560</name>
</gene>
<dbReference type="EMBL" id="MU001701">
    <property type="protein sequence ID" value="KAF2452933.1"/>
    <property type="molecule type" value="Genomic_DNA"/>
</dbReference>
<evidence type="ECO:0000313" key="4">
    <source>
        <dbReference type="Proteomes" id="UP000799766"/>
    </source>
</evidence>
<feature type="signal peptide" evidence="2">
    <location>
        <begin position="1"/>
        <end position="16"/>
    </location>
</feature>
<evidence type="ECO:0000313" key="3">
    <source>
        <dbReference type="EMBL" id="KAF2452933.1"/>
    </source>
</evidence>
<feature type="chain" id="PRO_5025545460" evidence="2">
    <location>
        <begin position="17"/>
        <end position="350"/>
    </location>
</feature>
<dbReference type="OrthoDB" id="2141239at2759"/>
<reference evidence="3" key="1">
    <citation type="journal article" date="2020" name="Stud. Mycol.">
        <title>101 Dothideomycetes genomes: a test case for predicting lifestyles and emergence of pathogens.</title>
        <authorList>
            <person name="Haridas S."/>
            <person name="Albert R."/>
            <person name="Binder M."/>
            <person name="Bloem J."/>
            <person name="Labutti K."/>
            <person name="Salamov A."/>
            <person name="Andreopoulos B."/>
            <person name="Baker S."/>
            <person name="Barry K."/>
            <person name="Bills G."/>
            <person name="Bluhm B."/>
            <person name="Cannon C."/>
            <person name="Castanera R."/>
            <person name="Culley D."/>
            <person name="Daum C."/>
            <person name="Ezra D."/>
            <person name="Gonzalez J."/>
            <person name="Henrissat B."/>
            <person name="Kuo A."/>
            <person name="Liang C."/>
            <person name="Lipzen A."/>
            <person name="Lutzoni F."/>
            <person name="Magnuson J."/>
            <person name="Mondo S."/>
            <person name="Nolan M."/>
            <person name="Ohm R."/>
            <person name="Pangilinan J."/>
            <person name="Park H.-J."/>
            <person name="Ramirez L."/>
            <person name="Alfaro M."/>
            <person name="Sun H."/>
            <person name="Tritt A."/>
            <person name="Yoshinaga Y."/>
            <person name="Zwiers L.-H."/>
            <person name="Turgeon B."/>
            <person name="Goodwin S."/>
            <person name="Spatafora J."/>
            <person name="Crous P."/>
            <person name="Grigoriev I."/>
        </authorList>
    </citation>
    <scope>NUCLEOTIDE SEQUENCE</scope>
    <source>
        <strain evidence="3">ATCC 16933</strain>
    </source>
</reference>
<name>A0A6A6NNR2_9PEZI</name>
<keyword evidence="4" id="KW-1185">Reference proteome</keyword>
<evidence type="ECO:0000256" key="2">
    <source>
        <dbReference type="SAM" id="SignalP"/>
    </source>
</evidence>
<keyword evidence="2" id="KW-0732">Signal</keyword>
<protein>
    <submittedName>
        <fullName evidence="3">Uncharacterized protein</fullName>
    </submittedName>
</protein>
<accession>A0A6A6NNR2</accession>
<evidence type="ECO:0000256" key="1">
    <source>
        <dbReference type="SAM" id="MobiDB-lite"/>
    </source>
</evidence>
<feature type="region of interest" description="Disordered" evidence="1">
    <location>
        <begin position="193"/>
        <end position="234"/>
    </location>
</feature>
<organism evidence="3 4">
    <name type="scientific">Lineolata rhizophorae</name>
    <dbReference type="NCBI Taxonomy" id="578093"/>
    <lineage>
        <taxon>Eukaryota</taxon>
        <taxon>Fungi</taxon>
        <taxon>Dikarya</taxon>
        <taxon>Ascomycota</taxon>
        <taxon>Pezizomycotina</taxon>
        <taxon>Dothideomycetes</taxon>
        <taxon>Dothideomycetes incertae sedis</taxon>
        <taxon>Lineolatales</taxon>
        <taxon>Lineolataceae</taxon>
        <taxon>Lineolata</taxon>
    </lineage>
</organism>